<dbReference type="Proteomes" id="UP000092666">
    <property type="component" value="Unassembled WGS sequence"/>
</dbReference>
<dbReference type="Gene3D" id="3.40.630.30">
    <property type="match status" value="1"/>
</dbReference>
<evidence type="ECO:0000313" key="3">
    <source>
        <dbReference type="Proteomes" id="UP000092666"/>
    </source>
</evidence>
<dbReference type="PANTHER" id="PTHR42791:SF1">
    <property type="entry name" value="N-ACETYLTRANSFERASE DOMAIN-CONTAINING PROTEIN"/>
    <property type="match status" value="1"/>
</dbReference>
<dbReference type="PROSITE" id="PS51186">
    <property type="entry name" value="GNAT"/>
    <property type="match status" value="1"/>
</dbReference>
<protein>
    <recommendedName>
        <fullName evidence="1">N-acetyltransferase domain-containing protein</fullName>
    </recommendedName>
</protein>
<reference evidence="2 3" key="1">
    <citation type="submission" date="2013-07" db="EMBL/GenBank/DDBJ databases">
        <title>The Genome Sequence of Cryptococcus heveanensis BCC8398.</title>
        <authorList>
            <consortium name="The Broad Institute Genome Sequencing Platform"/>
            <person name="Cuomo C."/>
            <person name="Litvintseva A."/>
            <person name="Chen Y."/>
            <person name="Heitman J."/>
            <person name="Sun S."/>
            <person name="Springer D."/>
            <person name="Dromer F."/>
            <person name="Young S.K."/>
            <person name="Zeng Q."/>
            <person name="Gargeya S."/>
            <person name="Fitzgerald M."/>
            <person name="Abouelleil A."/>
            <person name="Alvarado L."/>
            <person name="Berlin A.M."/>
            <person name="Chapman S.B."/>
            <person name="Dewar J."/>
            <person name="Goldberg J."/>
            <person name="Griggs A."/>
            <person name="Gujja S."/>
            <person name="Hansen M."/>
            <person name="Howarth C."/>
            <person name="Imamovic A."/>
            <person name="Larimer J."/>
            <person name="McCowan C."/>
            <person name="Murphy C."/>
            <person name="Pearson M."/>
            <person name="Priest M."/>
            <person name="Roberts A."/>
            <person name="Saif S."/>
            <person name="Shea T."/>
            <person name="Sykes S."/>
            <person name="Wortman J."/>
            <person name="Nusbaum C."/>
            <person name="Birren B."/>
        </authorList>
    </citation>
    <scope>NUCLEOTIDE SEQUENCE [LARGE SCALE GENOMIC DNA]</scope>
    <source>
        <strain evidence="2 3">BCC8398</strain>
    </source>
</reference>
<dbReference type="InterPro" id="IPR000182">
    <property type="entry name" value="GNAT_dom"/>
</dbReference>
<feature type="domain" description="N-acetyltransferase" evidence="1">
    <location>
        <begin position="83"/>
        <end position="218"/>
    </location>
</feature>
<keyword evidence="3" id="KW-1185">Reference proteome</keyword>
<gene>
    <name evidence="2" type="ORF">I316_00347</name>
</gene>
<dbReference type="GO" id="GO:0016747">
    <property type="term" value="F:acyltransferase activity, transferring groups other than amino-acyl groups"/>
    <property type="evidence" value="ECO:0007669"/>
    <property type="project" value="InterPro"/>
</dbReference>
<dbReference type="InterPro" id="IPR016181">
    <property type="entry name" value="Acyl_CoA_acyltransferase"/>
</dbReference>
<dbReference type="OrthoDB" id="61113at2759"/>
<dbReference type="CDD" id="cd04301">
    <property type="entry name" value="NAT_SF"/>
    <property type="match status" value="1"/>
</dbReference>
<dbReference type="PANTHER" id="PTHR42791">
    <property type="entry name" value="GNAT FAMILY ACETYLTRANSFERASE"/>
    <property type="match status" value="1"/>
</dbReference>
<dbReference type="SUPFAM" id="SSF55729">
    <property type="entry name" value="Acyl-CoA N-acyltransferases (Nat)"/>
    <property type="match status" value="1"/>
</dbReference>
<dbReference type="EMBL" id="KI669492">
    <property type="protein sequence ID" value="OCF38123.1"/>
    <property type="molecule type" value="Genomic_DNA"/>
</dbReference>
<evidence type="ECO:0000313" key="2">
    <source>
        <dbReference type="EMBL" id="OCF38123.1"/>
    </source>
</evidence>
<proteinExistence type="predicted"/>
<evidence type="ECO:0000259" key="1">
    <source>
        <dbReference type="PROSITE" id="PS51186"/>
    </source>
</evidence>
<organism evidence="2 3">
    <name type="scientific">Kwoniella heveanensis BCC8398</name>
    <dbReference type="NCBI Taxonomy" id="1296120"/>
    <lineage>
        <taxon>Eukaryota</taxon>
        <taxon>Fungi</taxon>
        <taxon>Dikarya</taxon>
        <taxon>Basidiomycota</taxon>
        <taxon>Agaricomycotina</taxon>
        <taxon>Tremellomycetes</taxon>
        <taxon>Tremellales</taxon>
        <taxon>Cryptococcaceae</taxon>
        <taxon>Kwoniella</taxon>
    </lineage>
</organism>
<name>A0A1B9H4C5_9TREE</name>
<dbReference type="AlphaFoldDB" id="A0A1B9H4C5"/>
<dbReference type="Pfam" id="PF00583">
    <property type="entry name" value="Acetyltransf_1"/>
    <property type="match status" value="1"/>
</dbReference>
<accession>A0A1B9H4C5</accession>
<dbReference type="InterPro" id="IPR052523">
    <property type="entry name" value="Trichothecene_AcTrans"/>
</dbReference>
<sequence>MSRHLYRGLQEQPMVGVGGIAADPLTIKVCGHDLRIHRLFHLSKIEPAFIDGQVYVIRLPTHTQVGMGQGGGQEQRIECVATVAQPGYSSWDTDEKKKYLDDALDAISPASRQWLEESADPIIDEGKSMIPHGVKASYYLQGIATAASSQGKGLATAILRHLVERARRNGALMGLNTISGDAHRLYERCGFRTIHKAPIVYGGESGQGFSYVMVNDCLGEAQNE</sequence>
<dbReference type="STRING" id="1296120.A0A1B9H4C5"/>
<reference evidence="3" key="2">
    <citation type="submission" date="2013-12" db="EMBL/GenBank/DDBJ databases">
        <title>Evolution of pathogenesis and genome organization in the Tremellales.</title>
        <authorList>
            <person name="Cuomo C."/>
            <person name="Litvintseva A."/>
            <person name="Heitman J."/>
            <person name="Chen Y."/>
            <person name="Sun S."/>
            <person name="Springer D."/>
            <person name="Dromer F."/>
            <person name="Young S."/>
            <person name="Zeng Q."/>
            <person name="Chapman S."/>
            <person name="Gujja S."/>
            <person name="Saif S."/>
            <person name="Birren B."/>
        </authorList>
    </citation>
    <scope>NUCLEOTIDE SEQUENCE [LARGE SCALE GENOMIC DNA]</scope>
    <source>
        <strain evidence="3">BCC8398</strain>
    </source>
</reference>